<dbReference type="KEGG" id="cinf:CINF_0062"/>
<evidence type="ECO:0000313" key="2">
    <source>
        <dbReference type="Proteomes" id="UP000509414"/>
    </source>
</evidence>
<sequence length="210" mass="23229">MSANLSTNFNRRAFLGLCLGTLTSFAFGNASILRGRNLFVYYTRTLNTHILAHYMQGLIGGDLLQIQTQQAYPQDYQSCVALASKQREQGILPPLKPFELDLKGYERVFIAAPLWGMDLCAPMKSFLSSVNLSSKELYLIITNAGYGLGASVKSVKSLAKGAKIAKILDYEFKDYEKIAPNLRAQNEAKIATNSAFNALDKGKIARFLRS</sequence>
<reference evidence="1 2" key="1">
    <citation type="submission" date="2020-02" db="EMBL/GenBank/DDBJ databases">
        <title>Complete genome sequence of the novel Campylobacter species Candidatus Campylobacter infans.</title>
        <authorList>
            <person name="Duim B."/>
            <person name="Zomer A."/>
            <person name="van der Graaf L."/>
            <person name="Wagenaar J."/>
        </authorList>
    </citation>
    <scope>NUCLEOTIDE SEQUENCE [LARGE SCALE GENOMIC DNA]</scope>
    <source>
        <strain evidence="1 2">19S00001</strain>
    </source>
</reference>
<dbReference type="EMBL" id="CP049075">
    <property type="protein sequence ID" value="QLI04615.1"/>
    <property type="molecule type" value="Genomic_DNA"/>
</dbReference>
<organism evidence="1 2">
    <name type="scientific">Candidatus Campylobacter infans</name>
    <dbReference type="NCBI Taxonomy" id="2561898"/>
    <lineage>
        <taxon>Bacteria</taxon>
        <taxon>Pseudomonadati</taxon>
        <taxon>Campylobacterota</taxon>
        <taxon>Epsilonproteobacteria</taxon>
        <taxon>Campylobacterales</taxon>
        <taxon>Campylobacteraceae</taxon>
        <taxon>Campylobacter</taxon>
    </lineage>
</organism>
<name>A0A7H9CGZ1_9BACT</name>
<dbReference type="AlphaFoldDB" id="A0A7H9CGZ1"/>
<accession>A0A7H9CGZ1</accession>
<evidence type="ECO:0000313" key="1">
    <source>
        <dbReference type="EMBL" id="QLI04615.1"/>
    </source>
</evidence>
<dbReference type="RefSeq" id="WP_179975320.1">
    <property type="nucleotide sequence ID" value="NZ_CP049075.1"/>
</dbReference>
<proteinExistence type="predicted"/>
<protein>
    <recommendedName>
        <fullName evidence="3">Flavodoxin</fullName>
    </recommendedName>
</protein>
<dbReference type="PANTHER" id="PTHR39201">
    <property type="entry name" value="EXPORTED PROTEIN-RELATED"/>
    <property type="match status" value="1"/>
</dbReference>
<keyword evidence="2" id="KW-1185">Reference proteome</keyword>
<evidence type="ECO:0008006" key="3">
    <source>
        <dbReference type="Google" id="ProtNLM"/>
    </source>
</evidence>
<gene>
    <name evidence="1" type="ORF">CINF_0062</name>
</gene>
<dbReference type="SUPFAM" id="SSF52218">
    <property type="entry name" value="Flavoproteins"/>
    <property type="match status" value="1"/>
</dbReference>
<dbReference type="Proteomes" id="UP000509414">
    <property type="component" value="Chromosome"/>
</dbReference>
<dbReference type="Gene3D" id="3.40.50.360">
    <property type="match status" value="1"/>
</dbReference>
<dbReference type="PANTHER" id="PTHR39201:SF1">
    <property type="entry name" value="FLAVODOXIN-LIKE DOMAIN-CONTAINING PROTEIN"/>
    <property type="match status" value="1"/>
</dbReference>
<dbReference type="InterPro" id="IPR029039">
    <property type="entry name" value="Flavoprotein-like_sf"/>
</dbReference>